<dbReference type="AlphaFoldDB" id="A0AAV7T1B2"/>
<gene>
    <name evidence="2" type="ORF">NDU88_001927</name>
</gene>
<feature type="region of interest" description="Disordered" evidence="1">
    <location>
        <begin position="1"/>
        <end position="24"/>
    </location>
</feature>
<organism evidence="2 3">
    <name type="scientific">Pleurodeles waltl</name>
    <name type="common">Iberian ribbed newt</name>
    <dbReference type="NCBI Taxonomy" id="8319"/>
    <lineage>
        <taxon>Eukaryota</taxon>
        <taxon>Metazoa</taxon>
        <taxon>Chordata</taxon>
        <taxon>Craniata</taxon>
        <taxon>Vertebrata</taxon>
        <taxon>Euteleostomi</taxon>
        <taxon>Amphibia</taxon>
        <taxon>Batrachia</taxon>
        <taxon>Caudata</taxon>
        <taxon>Salamandroidea</taxon>
        <taxon>Salamandridae</taxon>
        <taxon>Pleurodelinae</taxon>
        <taxon>Pleurodeles</taxon>
    </lineage>
</organism>
<evidence type="ECO:0000256" key="1">
    <source>
        <dbReference type="SAM" id="MobiDB-lite"/>
    </source>
</evidence>
<proteinExistence type="predicted"/>
<evidence type="ECO:0000313" key="3">
    <source>
        <dbReference type="Proteomes" id="UP001066276"/>
    </source>
</evidence>
<name>A0AAV7T1B2_PLEWA</name>
<sequence length="102" mass="10872">MRGLPRSAAGPRTTCRCTEGPGEDLDPGAALSFCLEGVRRRGETGGGLRLHPGVHFFLLCLTYSSPDEGGLPLTLRHMRGRACFRINPRRAGLPGGEKEVAG</sequence>
<reference evidence="2" key="1">
    <citation type="journal article" date="2022" name="bioRxiv">
        <title>Sequencing and chromosome-scale assembly of the giantPleurodeles waltlgenome.</title>
        <authorList>
            <person name="Brown T."/>
            <person name="Elewa A."/>
            <person name="Iarovenko S."/>
            <person name="Subramanian E."/>
            <person name="Araus A.J."/>
            <person name="Petzold A."/>
            <person name="Susuki M."/>
            <person name="Suzuki K.-i.T."/>
            <person name="Hayashi T."/>
            <person name="Toyoda A."/>
            <person name="Oliveira C."/>
            <person name="Osipova E."/>
            <person name="Leigh N.D."/>
            <person name="Simon A."/>
            <person name="Yun M.H."/>
        </authorList>
    </citation>
    <scope>NUCLEOTIDE SEQUENCE</scope>
    <source>
        <strain evidence="2">20211129_DDA</strain>
        <tissue evidence="2">Liver</tissue>
    </source>
</reference>
<accession>A0AAV7T1B2</accession>
<keyword evidence="3" id="KW-1185">Reference proteome</keyword>
<evidence type="ECO:0000313" key="2">
    <source>
        <dbReference type="EMBL" id="KAJ1170046.1"/>
    </source>
</evidence>
<dbReference type="EMBL" id="JANPWB010000007">
    <property type="protein sequence ID" value="KAJ1170046.1"/>
    <property type="molecule type" value="Genomic_DNA"/>
</dbReference>
<comment type="caution">
    <text evidence="2">The sequence shown here is derived from an EMBL/GenBank/DDBJ whole genome shotgun (WGS) entry which is preliminary data.</text>
</comment>
<protein>
    <submittedName>
        <fullName evidence="2">Uncharacterized protein</fullName>
    </submittedName>
</protein>
<dbReference type="Proteomes" id="UP001066276">
    <property type="component" value="Chromosome 4_1"/>
</dbReference>